<feature type="region of interest" description="Disordered" evidence="3">
    <location>
        <begin position="20"/>
        <end position="45"/>
    </location>
</feature>
<dbReference type="InterPro" id="IPR050109">
    <property type="entry name" value="HTH-type_TetR-like_transc_reg"/>
</dbReference>
<dbReference type="InterPro" id="IPR023772">
    <property type="entry name" value="DNA-bd_HTH_TetR-type_CS"/>
</dbReference>
<sequence length="247" mass="27247">MDCCRNCKYMKGDIMKKTETEVEPVTSAAPDNTENTENTENKDNTVNTDIAAKEPADPYMQRILEAARQLFTESGLEAVSMYGIAKRAGIGQGSLYRRFTDKGEICSALLLDSTEQFLSGMEQQLAASAGETAALAHLQSSIEQVVGFIEQYAELLNMIKSEFTGKKQLTQFEHPFFQRLGVIMGELLHRASANGEIIGIDPRFAATALISVLSPDLYLYEQKRNGSSKEEISRGIVALFITGLSKR</sequence>
<evidence type="ECO:0000256" key="3">
    <source>
        <dbReference type="SAM" id="MobiDB-lite"/>
    </source>
</evidence>
<dbReference type="PRINTS" id="PR00455">
    <property type="entry name" value="HTHTETR"/>
</dbReference>
<name>A0ABX1YL84_9BACL</name>
<keyword evidence="1 2" id="KW-0238">DNA-binding</keyword>
<feature type="DNA-binding region" description="H-T-H motif" evidence="2">
    <location>
        <begin position="80"/>
        <end position="99"/>
    </location>
</feature>
<dbReference type="InterPro" id="IPR036271">
    <property type="entry name" value="Tet_transcr_reg_TetR-rel_C_sf"/>
</dbReference>
<accession>A0ABX1YL84</accession>
<evidence type="ECO:0000256" key="2">
    <source>
        <dbReference type="PROSITE-ProRule" id="PRU00335"/>
    </source>
</evidence>
<dbReference type="SUPFAM" id="SSF48498">
    <property type="entry name" value="Tetracyclin repressor-like, C-terminal domain"/>
    <property type="match status" value="1"/>
</dbReference>
<proteinExistence type="predicted"/>
<feature type="domain" description="HTH tetR-type" evidence="4">
    <location>
        <begin position="57"/>
        <end position="117"/>
    </location>
</feature>
<dbReference type="PANTHER" id="PTHR30055">
    <property type="entry name" value="HTH-TYPE TRANSCRIPTIONAL REGULATOR RUTR"/>
    <property type="match status" value="1"/>
</dbReference>
<dbReference type="Gene3D" id="1.10.357.10">
    <property type="entry name" value="Tetracycline Repressor, domain 2"/>
    <property type="match status" value="1"/>
</dbReference>
<dbReference type="EMBL" id="WHOB01000069">
    <property type="protein sequence ID" value="NOU81808.1"/>
    <property type="molecule type" value="Genomic_DNA"/>
</dbReference>
<keyword evidence="6" id="KW-1185">Reference proteome</keyword>
<feature type="compositionally biased region" description="Low complexity" evidence="3">
    <location>
        <begin position="31"/>
        <end position="45"/>
    </location>
</feature>
<dbReference type="Proteomes" id="UP000596857">
    <property type="component" value="Unassembled WGS sequence"/>
</dbReference>
<evidence type="ECO:0000256" key="1">
    <source>
        <dbReference type="ARBA" id="ARBA00023125"/>
    </source>
</evidence>
<evidence type="ECO:0000313" key="5">
    <source>
        <dbReference type="EMBL" id="NOU81808.1"/>
    </source>
</evidence>
<comment type="caution">
    <text evidence="5">The sequence shown here is derived from an EMBL/GenBank/DDBJ whole genome shotgun (WGS) entry which is preliminary data.</text>
</comment>
<organism evidence="5 6">
    <name type="scientific">Paenibacillus phytohabitans</name>
    <dbReference type="NCBI Taxonomy" id="2654978"/>
    <lineage>
        <taxon>Bacteria</taxon>
        <taxon>Bacillati</taxon>
        <taxon>Bacillota</taxon>
        <taxon>Bacilli</taxon>
        <taxon>Bacillales</taxon>
        <taxon>Paenibacillaceae</taxon>
        <taxon>Paenibacillus</taxon>
    </lineage>
</organism>
<dbReference type="PROSITE" id="PS50977">
    <property type="entry name" value="HTH_TETR_2"/>
    <property type="match status" value="1"/>
</dbReference>
<evidence type="ECO:0000313" key="6">
    <source>
        <dbReference type="Proteomes" id="UP000596857"/>
    </source>
</evidence>
<dbReference type="InterPro" id="IPR009057">
    <property type="entry name" value="Homeodomain-like_sf"/>
</dbReference>
<dbReference type="PROSITE" id="PS01081">
    <property type="entry name" value="HTH_TETR_1"/>
    <property type="match status" value="1"/>
</dbReference>
<protein>
    <submittedName>
        <fullName evidence="5">TetR family transcriptional regulator</fullName>
    </submittedName>
</protein>
<gene>
    <name evidence="5" type="ORF">GC101_23380</name>
</gene>
<dbReference type="PANTHER" id="PTHR30055:SF226">
    <property type="entry name" value="HTH-TYPE TRANSCRIPTIONAL REGULATOR PKSA"/>
    <property type="match status" value="1"/>
</dbReference>
<dbReference type="InterPro" id="IPR001647">
    <property type="entry name" value="HTH_TetR"/>
</dbReference>
<dbReference type="Pfam" id="PF00440">
    <property type="entry name" value="TetR_N"/>
    <property type="match status" value="1"/>
</dbReference>
<reference evidence="5 6" key="1">
    <citation type="submission" date="2019-10" db="EMBL/GenBank/DDBJ databases">
        <title>Description of Paenibacillus terricola sp. nov.</title>
        <authorList>
            <person name="Carlier A."/>
            <person name="Qi S."/>
        </authorList>
    </citation>
    <scope>NUCLEOTIDE SEQUENCE [LARGE SCALE GENOMIC DNA]</scope>
    <source>
        <strain evidence="5 6">LMG 31459</strain>
    </source>
</reference>
<evidence type="ECO:0000259" key="4">
    <source>
        <dbReference type="PROSITE" id="PS50977"/>
    </source>
</evidence>
<dbReference type="SUPFAM" id="SSF46689">
    <property type="entry name" value="Homeodomain-like"/>
    <property type="match status" value="1"/>
</dbReference>